<keyword evidence="3" id="KW-1185">Reference proteome</keyword>
<name>A0A0A0LQP9_CUCSA</name>
<accession>A0A0A0LQP9</accession>
<reference evidence="2 3" key="4">
    <citation type="journal article" date="2011" name="BMC Genomics">
        <title>RNA-Seq improves annotation of protein-coding genes in the cucumber genome.</title>
        <authorList>
            <person name="Li Z."/>
            <person name="Zhang Z."/>
            <person name="Yan P."/>
            <person name="Huang S."/>
            <person name="Fei Z."/>
            <person name="Lin K."/>
        </authorList>
    </citation>
    <scope>NUCLEOTIDE SEQUENCE [LARGE SCALE GENOMIC DNA]</scope>
    <source>
        <strain evidence="3">cv. 9930</strain>
    </source>
</reference>
<evidence type="ECO:0000313" key="3">
    <source>
        <dbReference type="Proteomes" id="UP000029981"/>
    </source>
</evidence>
<reference evidence="2 3" key="1">
    <citation type="journal article" date="2009" name="Nat. Genet.">
        <title>The genome of the cucumber, Cucumis sativus L.</title>
        <authorList>
            <person name="Huang S."/>
            <person name="Li R."/>
            <person name="Zhang Z."/>
            <person name="Li L."/>
            <person name="Gu X."/>
            <person name="Fan W."/>
            <person name="Lucas W.J."/>
            <person name="Wang X."/>
            <person name="Xie B."/>
            <person name="Ni P."/>
            <person name="Ren Y."/>
            <person name="Zhu H."/>
            <person name="Li J."/>
            <person name="Lin K."/>
            <person name="Jin W."/>
            <person name="Fei Z."/>
            <person name="Li G."/>
            <person name="Staub J."/>
            <person name="Kilian A."/>
            <person name="van der Vossen E.A."/>
            <person name="Wu Y."/>
            <person name="Guo J."/>
            <person name="He J."/>
            <person name="Jia Z."/>
            <person name="Ren Y."/>
            <person name="Tian G."/>
            <person name="Lu Y."/>
            <person name="Ruan J."/>
            <person name="Qian W."/>
            <person name="Wang M."/>
            <person name="Huang Q."/>
            <person name="Li B."/>
            <person name="Xuan Z."/>
            <person name="Cao J."/>
            <person name="Asan"/>
            <person name="Wu Z."/>
            <person name="Zhang J."/>
            <person name="Cai Q."/>
            <person name="Bai Y."/>
            <person name="Zhao B."/>
            <person name="Han Y."/>
            <person name="Li Y."/>
            <person name="Li X."/>
            <person name="Wang S."/>
            <person name="Shi Q."/>
            <person name="Liu S."/>
            <person name="Cho W.K."/>
            <person name="Kim J.Y."/>
            <person name="Xu Y."/>
            <person name="Heller-Uszynska K."/>
            <person name="Miao H."/>
            <person name="Cheng Z."/>
            <person name="Zhang S."/>
            <person name="Wu J."/>
            <person name="Yang Y."/>
            <person name="Kang H."/>
            <person name="Li M."/>
            <person name="Liang H."/>
            <person name="Ren X."/>
            <person name="Shi Z."/>
            <person name="Wen M."/>
            <person name="Jian M."/>
            <person name="Yang H."/>
            <person name="Zhang G."/>
            <person name="Yang Z."/>
            <person name="Chen R."/>
            <person name="Liu S."/>
            <person name="Li J."/>
            <person name="Ma L."/>
            <person name="Liu H."/>
            <person name="Zhou Y."/>
            <person name="Zhao J."/>
            <person name="Fang X."/>
            <person name="Li G."/>
            <person name="Fang L."/>
            <person name="Li Y."/>
            <person name="Liu D."/>
            <person name="Zheng H."/>
            <person name="Zhang Y."/>
            <person name="Qin N."/>
            <person name="Li Z."/>
            <person name="Yang G."/>
            <person name="Yang S."/>
            <person name="Bolund L."/>
            <person name="Kristiansen K."/>
            <person name="Zheng H."/>
            <person name="Li S."/>
            <person name="Zhang X."/>
            <person name="Yang H."/>
            <person name="Wang J."/>
            <person name="Sun R."/>
            <person name="Zhang B."/>
            <person name="Jiang S."/>
            <person name="Wang J."/>
            <person name="Du Y."/>
            <person name="Li S."/>
        </authorList>
    </citation>
    <scope>NUCLEOTIDE SEQUENCE [LARGE SCALE GENOMIC DNA]</scope>
    <source>
        <strain evidence="3">cv. 9930</strain>
    </source>
</reference>
<reference evidence="2 3" key="2">
    <citation type="journal article" date="2009" name="PLoS ONE">
        <title>An integrated genetic and cytogenetic map of the cucumber genome.</title>
        <authorList>
            <person name="Ren Y."/>
            <person name="Zhang Z."/>
            <person name="Liu J."/>
            <person name="Staub J.E."/>
            <person name="Han Y."/>
            <person name="Cheng Z."/>
            <person name="Li X."/>
            <person name="Lu J."/>
            <person name="Miao H."/>
            <person name="Kang H."/>
            <person name="Xie B."/>
            <person name="Gu X."/>
            <person name="Wang X."/>
            <person name="Du Y."/>
            <person name="Jin W."/>
            <person name="Huang S."/>
        </authorList>
    </citation>
    <scope>NUCLEOTIDE SEQUENCE [LARGE SCALE GENOMIC DNA]</scope>
    <source>
        <strain evidence="3">cv. 9930</strain>
    </source>
</reference>
<dbReference type="Proteomes" id="UP000029981">
    <property type="component" value="Chromosome 2"/>
</dbReference>
<feature type="region of interest" description="Disordered" evidence="1">
    <location>
        <begin position="42"/>
        <end position="79"/>
    </location>
</feature>
<dbReference type="EMBL" id="CM002923">
    <property type="protein sequence ID" value="KGN63329.1"/>
    <property type="molecule type" value="Genomic_DNA"/>
</dbReference>
<protein>
    <submittedName>
        <fullName evidence="2">Peptidase, M48 family</fullName>
    </submittedName>
</protein>
<organism evidence="2 3">
    <name type="scientific">Cucumis sativus</name>
    <name type="common">Cucumber</name>
    <dbReference type="NCBI Taxonomy" id="3659"/>
    <lineage>
        <taxon>Eukaryota</taxon>
        <taxon>Viridiplantae</taxon>
        <taxon>Streptophyta</taxon>
        <taxon>Embryophyta</taxon>
        <taxon>Tracheophyta</taxon>
        <taxon>Spermatophyta</taxon>
        <taxon>Magnoliopsida</taxon>
        <taxon>eudicotyledons</taxon>
        <taxon>Gunneridae</taxon>
        <taxon>Pentapetalae</taxon>
        <taxon>rosids</taxon>
        <taxon>fabids</taxon>
        <taxon>Cucurbitales</taxon>
        <taxon>Cucurbitaceae</taxon>
        <taxon>Benincaseae</taxon>
        <taxon>Cucumis</taxon>
    </lineage>
</organism>
<reference evidence="2 3" key="3">
    <citation type="journal article" date="2010" name="BMC Genomics">
        <title>Transcriptome sequencing and comparative analysis of cucumber flowers with different sex types.</title>
        <authorList>
            <person name="Guo S."/>
            <person name="Zheng Y."/>
            <person name="Joung J.G."/>
            <person name="Liu S."/>
            <person name="Zhang Z."/>
            <person name="Crasta O.R."/>
            <person name="Sobral B.W."/>
            <person name="Xu Y."/>
            <person name="Huang S."/>
            <person name="Fei Z."/>
        </authorList>
    </citation>
    <scope>NUCLEOTIDE SEQUENCE [LARGE SCALE GENOMIC DNA]</scope>
    <source>
        <strain evidence="3">cv. 9930</strain>
    </source>
</reference>
<dbReference type="Gramene" id="KGN63329">
    <property type="protein sequence ID" value="KGN63329"/>
    <property type="gene ID" value="Csa_2G429020"/>
</dbReference>
<evidence type="ECO:0000256" key="1">
    <source>
        <dbReference type="SAM" id="MobiDB-lite"/>
    </source>
</evidence>
<evidence type="ECO:0000313" key="2">
    <source>
        <dbReference type="EMBL" id="KGN63329.1"/>
    </source>
</evidence>
<dbReference type="AlphaFoldDB" id="A0A0A0LQP9"/>
<proteinExistence type="predicted"/>
<gene>
    <name evidence="2" type="ORF">Csa_2G429020</name>
</gene>
<feature type="compositionally biased region" description="Low complexity" evidence="1">
    <location>
        <begin position="51"/>
        <end position="63"/>
    </location>
</feature>
<feature type="compositionally biased region" description="Basic residues" evidence="1">
    <location>
        <begin position="66"/>
        <end position="79"/>
    </location>
</feature>
<sequence length="79" mass="8671">MSFHLLLHHRSPTHNNDIVAVVSRASPSSPLSLIPSFQQAEGCSTSKTARNSESFVSQSNQSSLRKPPHLRHIPSSKLI</sequence>